<sequence length="223" mass="24332">MKLLSNCSEIGSARRLGHRLAVTLTAVGVALTMTAGAAYAAPDRSDAGAADPASTSTVTLKLTDLSQLPRAGSTESRSGIRASYFFQYVRNGYYGQCLDGDRNTIPANGSRVQLWACNRWTNQAWILTSASGYPVGYYRIQNYYGGQCLDGDRTTIPANGSKVQLWACNGWTNQVWIWNGAQFRNYYGGECLDGDRTTIPANGSKVQLWACNGWTNQNWSLAN</sequence>
<dbReference type="InterPro" id="IPR000772">
    <property type="entry name" value="Ricin_B_lectin"/>
</dbReference>
<keyword evidence="3" id="KW-1185">Reference proteome</keyword>
<evidence type="ECO:0000313" key="3">
    <source>
        <dbReference type="Proteomes" id="UP000638560"/>
    </source>
</evidence>
<dbReference type="CDD" id="cd00161">
    <property type="entry name" value="beta-trefoil_Ricin-like"/>
    <property type="match status" value="1"/>
</dbReference>
<organism evidence="2 3">
    <name type="scientific">Plantactinospora alkalitolerans</name>
    <dbReference type="NCBI Taxonomy" id="2789879"/>
    <lineage>
        <taxon>Bacteria</taxon>
        <taxon>Bacillati</taxon>
        <taxon>Actinomycetota</taxon>
        <taxon>Actinomycetes</taxon>
        <taxon>Micromonosporales</taxon>
        <taxon>Micromonosporaceae</taxon>
        <taxon>Plantactinospora</taxon>
    </lineage>
</organism>
<dbReference type="PROSITE" id="PS50231">
    <property type="entry name" value="RICIN_B_LECTIN"/>
    <property type="match status" value="1"/>
</dbReference>
<proteinExistence type="predicted"/>
<evidence type="ECO:0000313" key="2">
    <source>
        <dbReference type="EMBL" id="MBF9133732.1"/>
    </source>
</evidence>
<comment type="caution">
    <text evidence="2">The sequence shown here is derived from an EMBL/GenBank/DDBJ whole genome shotgun (WGS) entry which is preliminary data.</text>
</comment>
<dbReference type="Proteomes" id="UP000638560">
    <property type="component" value="Unassembled WGS sequence"/>
</dbReference>
<feature type="domain" description="Ricin B lectin" evidence="1">
    <location>
        <begin position="84"/>
        <end position="222"/>
    </location>
</feature>
<dbReference type="Pfam" id="PF00652">
    <property type="entry name" value="Ricin_B_lectin"/>
    <property type="match status" value="1"/>
</dbReference>
<dbReference type="EMBL" id="JADPUN010000288">
    <property type="protein sequence ID" value="MBF9133732.1"/>
    <property type="molecule type" value="Genomic_DNA"/>
</dbReference>
<dbReference type="RefSeq" id="WP_196205236.1">
    <property type="nucleotide sequence ID" value="NZ_JADPUN010000288.1"/>
</dbReference>
<gene>
    <name evidence="2" type="ORF">I0C86_33075</name>
</gene>
<reference evidence="2 3" key="1">
    <citation type="submission" date="2020-11" db="EMBL/GenBank/DDBJ databases">
        <title>A novel isolate from a Black sea contaminated sediment with potential to produce alkanes: Plantactinospora alkalitolerans sp. nov.</title>
        <authorList>
            <person name="Carro L."/>
            <person name="Veyisoglu A."/>
            <person name="Guven K."/>
            <person name="Schumann P."/>
            <person name="Klenk H.-P."/>
            <person name="Sahin N."/>
        </authorList>
    </citation>
    <scope>NUCLEOTIDE SEQUENCE [LARGE SCALE GENOMIC DNA]</scope>
    <source>
        <strain evidence="2 3">S1510</strain>
    </source>
</reference>
<dbReference type="SUPFAM" id="SSF50370">
    <property type="entry name" value="Ricin B-like lectins"/>
    <property type="match status" value="1"/>
</dbReference>
<dbReference type="SMART" id="SM00458">
    <property type="entry name" value="RICIN"/>
    <property type="match status" value="1"/>
</dbReference>
<dbReference type="InterPro" id="IPR035992">
    <property type="entry name" value="Ricin_B-like_lectins"/>
</dbReference>
<protein>
    <submittedName>
        <fullName evidence="2">RICIN domain-containing protein</fullName>
    </submittedName>
</protein>
<accession>A0ABS0H5I9</accession>
<name>A0ABS0H5I9_9ACTN</name>
<dbReference type="Gene3D" id="2.80.10.50">
    <property type="match status" value="3"/>
</dbReference>
<evidence type="ECO:0000259" key="1">
    <source>
        <dbReference type="SMART" id="SM00458"/>
    </source>
</evidence>